<evidence type="ECO:0000256" key="6">
    <source>
        <dbReference type="PROSITE-ProRule" id="PRU01263"/>
    </source>
</evidence>
<name>A0A9P0PQI7_ACAOB</name>
<comment type="caution">
    <text evidence="9">The sequence shown here is derived from an EMBL/GenBank/DDBJ whole genome shotgun (WGS) entry which is preliminary data.</text>
</comment>
<feature type="binding site" evidence="6">
    <location>
        <position position="64"/>
    </location>
    <ligand>
        <name>Zn(2+)</name>
        <dbReference type="ChEBI" id="CHEBI:29105"/>
    </ligand>
</feature>
<dbReference type="GO" id="GO:0005634">
    <property type="term" value="C:nucleus"/>
    <property type="evidence" value="ECO:0007669"/>
    <property type="project" value="InterPro"/>
</dbReference>
<accession>A0A9P0PQI7</accession>
<keyword evidence="4 6" id="KW-0862">Zinc</keyword>
<feature type="domain" description="ZAD" evidence="8">
    <location>
        <begin position="15"/>
        <end position="91"/>
    </location>
</feature>
<evidence type="ECO:0000256" key="5">
    <source>
        <dbReference type="PROSITE-ProRule" id="PRU00042"/>
    </source>
</evidence>
<dbReference type="EMBL" id="CAKOFQ010007177">
    <property type="protein sequence ID" value="CAH1993622.1"/>
    <property type="molecule type" value="Genomic_DNA"/>
</dbReference>
<reference evidence="9" key="1">
    <citation type="submission" date="2022-03" db="EMBL/GenBank/DDBJ databases">
        <authorList>
            <person name="Sayadi A."/>
        </authorList>
    </citation>
    <scope>NUCLEOTIDE SEQUENCE</scope>
</reference>
<dbReference type="GO" id="GO:0000981">
    <property type="term" value="F:DNA-binding transcription factor activity, RNA polymerase II-specific"/>
    <property type="evidence" value="ECO:0007669"/>
    <property type="project" value="TreeGrafter"/>
</dbReference>
<evidence type="ECO:0000256" key="3">
    <source>
        <dbReference type="ARBA" id="ARBA00022771"/>
    </source>
</evidence>
<organism evidence="9 10">
    <name type="scientific">Acanthoscelides obtectus</name>
    <name type="common">Bean weevil</name>
    <name type="synonym">Bruchus obtectus</name>
    <dbReference type="NCBI Taxonomy" id="200917"/>
    <lineage>
        <taxon>Eukaryota</taxon>
        <taxon>Metazoa</taxon>
        <taxon>Ecdysozoa</taxon>
        <taxon>Arthropoda</taxon>
        <taxon>Hexapoda</taxon>
        <taxon>Insecta</taxon>
        <taxon>Pterygota</taxon>
        <taxon>Neoptera</taxon>
        <taxon>Endopterygota</taxon>
        <taxon>Coleoptera</taxon>
        <taxon>Polyphaga</taxon>
        <taxon>Cucujiformia</taxon>
        <taxon>Chrysomeloidea</taxon>
        <taxon>Chrysomelidae</taxon>
        <taxon>Bruchinae</taxon>
        <taxon>Bruchini</taxon>
        <taxon>Acanthoscelides</taxon>
    </lineage>
</organism>
<feature type="domain" description="C2H2-type" evidence="7">
    <location>
        <begin position="441"/>
        <end position="467"/>
    </location>
</feature>
<sequence>MAVEESNLYPQKEKTRCRICYEVTEEGYPLRGKIPNVDTDIADMLTYCTLVDLDEIESLPTTVCTQCFKTLRIAYIFIKRFKETNEWLVDQLIKKELTDDHMYTKSHNTESSHDTADNDLTTEDMRHSYEQDIIDEELIEPLQEHEEVQQDNQQIQIIQIVAQEQGDVEQFEGENMEEHNTLYMVDTTATDNIITISNYEDFENLTEDTPELEIPDEDDPKADQENEIVYGHQIQQQLISYLNTGSGIKAEGEEKIFINPPKFKFRRRYHKQYVCPKCPDERLTDSEFYHHIVNHGRNRDGMFQCNQCDLAILMNAGEFYEHCMKMHRYHCVICNESFGKRGTHYAHMRRHSNIRYTCSYKGCNKSFITPWSLEKHEHLHTSIERYKCEDCNIGFKTYDTYRYHLKKHKGRKYLCTFCGKSYLQSVHLKYHLWNHSGVKQFKCEQCQKCYTSITVLRKHKRKVHPDT</sequence>
<keyword evidence="2" id="KW-0677">Repeat</keyword>
<evidence type="ECO:0000256" key="2">
    <source>
        <dbReference type="ARBA" id="ARBA00022737"/>
    </source>
</evidence>
<dbReference type="SMART" id="SM00868">
    <property type="entry name" value="zf-AD"/>
    <property type="match status" value="1"/>
</dbReference>
<feature type="domain" description="C2H2-type" evidence="7">
    <location>
        <begin position="413"/>
        <end position="440"/>
    </location>
</feature>
<evidence type="ECO:0000313" key="9">
    <source>
        <dbReference type="EMBL" id="CAH1993622.1"/>
    </source>
</evidence>
<dbReference type="Pfam" id="PF07776">
    <property type="entry name" value="zf-AD"/>
    <property type="match status" value="1"/>
</dbReference>
<feature type="domain" description="C2H2-type" evidence="7">
    <location>
        <begin position="386"/>
        <end position="413"/>
    </location>
</feature>
<feature type="binding site" evidence="6">
    <location>
        <position position="20"/>
    </location>
    <ligand>
        <name>Zn(2+)</name>
        <dbReference type="ChEBI" id="CHEBI:29105"/>
    </ligand>
</feature>
<feature type="binding site" evidence="6">
    <location>
        <position position="67"/>
    </location>
    <ligand>
        <name>Zn(2+)</name>
        <dbReference type="ChEBI" id="CHEBI:29105"/>
    </ligand>
</feature>
<feature type="domain" description="C2H2-type" evidence="7">
    <location>
        <begin position="329"/>
        <end position="356"/>
    </location>
</feature>
<dbReference type="AlphaFoldDB" id="A0A9P0PQI7"/>
<dbReference type="PANTHER" id="PTHR24379:SF127">
    <property type="entry name" value="BLOODY FINGERS-RELATED"/>
    <property type="match status" value="1"/>
</dbReference>
<proteinExistence type="predicted"/>
<evidence type="ECO:0000256" key="1">
    <source>
        <dbReference type="ARBA" id="ARBA00022723"/>
    </source>
</evidence>
<dbReference type="InterPro" id="IPR013087">
    <property type="entry name" value="Znf_C2H2_type"/>
</dbReference>
<dbReference type="InterPro" id="IPR012934">
    <property type="entry name" value="Znf_AD"/>
</dbReference>
<feature type="binding site" evidence="6">
    <location>
        <position position="17"/>
    </location>
    <ligand>
        <name>Zn(2+)</name>
        <dbReference type="ChEBI" id="CHEBI:29105"/>
    </ligand>
</feature>
<protein>
    <submittedName>
        <fullName evidence="9">Uncharacterized protein</fullName>
    </submittedName>
</protein>
<dbReference type="PROSITE" id="PS51915">
    <property type="entry name" value="ZAD"/>
    <property type="match status" value="1"/>
</dbReference>
<dbReference type="Gene3D" id="3.30.160.60">
    <property type="entry name" value="Classic Zinc Finger"/>
    <property type="match status" value="3"/>
</dbReference>
<evidence type="ECO:0000259" key="8">
    <source>
        <dbReference type="PROSITE" id="PS51915"/>
    </source>
</evidence>
<gene>
    <name evidence="9" type="ORF">ACAOBT_LOCUS21618</name>
</gene>
<dbReference type="SUPFAM" id="SSF57716">
    <property type="entry name" value="Glucocorticoid receptor-like (DNA-binding domain)"/>
    <property type="match status" value="1"/>
</dbReference>
<evidence type="ECO:0000313" key="10">
    <source>
        <dbReference type="Proteomes" id="UP001152888"/>
    </source>
</evidence>
<dbReference type="SMART" id="SM00355">
    <property type="entry name" value="ZnF_C2H2"/>
    <property type="match status" value="7"/>
</dbReference>
<dbReference type="PANTHER" id="PTHR24379">
    <property type="entry name" value="KRAB AND ZINC FINGER DOMAIN-CONTAINING"/>
    <property type="match status" value="1"/>
</dbReference>
<feature type="domain" description="C2H2-type" evidence="7">
    <location>
        <begin position="356"/>
        <end position="385"/>
    </location>
</feature>
<dbReference type="PROSITE" id="PS50157">
    <property type="entry name" value="ZINC_FINGER_C2H2_2"/>
    <property type="match status" value="5"/>
</dbReference>
<keyword evidence="10" id="KW-1185">Reference proteome</keyword>
<evidence type="ECO:0000259" key="7">
    <source>
        <dbReference type="PROSITE" id="PS50157"/>
    </source>
</evidence>
<dbReference type="Pfam" id="PF00096">
    <property type="entry name" value="zf-C2H2"/>
    <property type="match status" value="2"/>
</dbReference>
<dbReference type="PROSITE" id="PS00028">
    <property type="entry name" value="ZINC_FINGER_C2H2_1"/>
    <property type="match status" value="5"/>
</dbReference>
<dbReference type="GO" id="GO:0008270">
    <property type="term" value="F:zinc ion binding"/>
    <property type="evidence" value="ECO:0007669"/>
    <property type="project" value="UniProtKB-UniRule"/>
</dbReference>
<keyword evidence="1 6" id="KW-0479">Metal-binding</keyword>
<dbReference type="OrthoDB" id="8117402at2759"/>
<keyword evidence="3 5" id="KW-0863">Zinc-finger</keyword>
<dbReference type="SUPFAM" id="SSF57667">
    <property type="entry name" value="beta-beta-alpha zinc fingers"/>
    <property type="match status" value="2"/>
</dbReference>
<evidence type="ECO:0000256" key="4">
    <source>
        <dbReference type="ARBA" id="ARBA00022833"/>
    </source>
</evidence>
<dbReference type="InterPro" id="IPR036236">
    <property type="entry name" value="Znf_C2H2_sf"/>
</dbReference>
<dbReference type="Proteomes" id="UP001152888">
    <property type="component" value="Unassembled WGS sequence"/>
</dbReference>
<dbReference type="GO" id="GO:0000977">
    <property type="term" value="F:RNA polymerase II transcription regulatory region sequence-specific DNA binding"/>
    <property type="evidence" value="ECO:0007669"/>
    <property type="project" value="TreeGrafter"/>
</dbReference>